<name>A0A8J5ZRY1_GALPY</name>
<feature type="non-terminal residue" evidence="9">
    <location>
        <position position="1"/>
    </location>
</feature>
<keyword evidence="10" id="KW-1185">Reference proteome</keyword>
<dbReference type="PANTHER" id="PTHR21859:SF15">
    <property type="entry name" value="PROTEIN SPATA31F1-RELATED"/>
    <property type="match status" value="1"/>
</dbReference>
<keyword evidence="4" id="KW-0472">Membrane</keyword>
<keyword evidence="2" id="KW-0812">Transmembrane</keyword>
<dbReference type="OrthoDB" id="9449847at2759"/>
<comment type="similarity">
    <text evidence="5">Belongs to the SPATA31 family.</text>
</comment>
<evidence type="ECO:0000256" key="3">
    <source>
        <dbReference type="ARBA" id="ARBA00022989"/>
    </source>
</evidence>
<gene>
    <name evidence="9" type="ORF">J0S82_016689</name>
</gene>
<feature type="compositionally biased region" description="Basic and acidic residues" evidence="6">
    <location>
        <begin position="1129"/>
        <end position="1145"/>
    </location>
</feature>
<feature type="region of interest" description="Disordered" evidence="6">
    <location>
        <begin position="501"/>
        <end position="525"/>
    </location>
</feature>
<evidence type="ECO:0000313" key="9">
    <source>
        <dbReference type="EMBL" id="KAG8505906.1"/>
    </source>
</evidence>
<feature type="region of interest" description="Disordered" evidence="6">
    <location>
        <begin position="816"/>
        <end position="876"/>
    </location>
</feature>
<dbReference type="EMBL" id="JAGFMF010012211">
    <property type="protein sequence ID" value="KAG8505906.1"/>
    <property type="molecule type" value="Genomic_DNA"/>
</dbReference>
<organism evidence="9 10">
    <name type="scientific">Galemys pyrenaicus</name>
    <name type="common">Iberian desman</name>
    <name type="synonym">Pyrenean desman</name>
    <dbReference type="NCBI Taxonomy" id="202257"/>
    <lineage>
        <taxon>Eukaryota</taxon>
        <taxon>Metazoa</taxon>
        <taxon>Chordata</taxon>
        <taxon>Craniata</taxon>
        <taxon>Vertebrata</taxon>
        <taxon>Euteleostomi</taxon>
        <taxon>Mammalia</taxon>
        <taxon>Eutheria</taxon>
        <taxon>Laurasiatheria</taxon>
        <taxon>Eulipotyphla</taxon>
        <taxon>Talpidae</taxon>
        <taxon>Galemys</taxon>
    </lineage>
</organism>
<evidence type="ECO:0000256" key="1">
    <source>
        <dbReference type="ARBA" id="ARBA00004167"/>
    </source>
</evidence>
<feature type="region of interest" description="Disordered" evidence="6">
    <location>
        <begin position="1310"/>
        <end position="1345"/>
    </location>
</feature>
<keyword evidence="3" id="KW-1133">Transmembrane helix</keyword>
<feature type="compositionally biased region" description="Polar residues" evidence="6">
    <location>
        <begin position="1336"/>
        <end position="1345"/>
    </location>
</feature>
<dbReference type="Proteomes" id="UP000700334">
    <property type="component" value="Unassembled WGS sequence"/>
</dbReference>
<feature type="compositionally biased region" description="Acidic residues" evidence="6">
    <location>
        <begin position="855"/>
        <end position="868"/>
    </location>
</feature>
<dbReference type="Pfam" id="PF14650">
    <property type="entry name" value="FAM75"/>
    <property type="match status" value="1"/>
</dbReference>
<comment type="caution">
    <text evidence="9">The sequence shown here is derived from an EMBL/GenBank/DDBJ whole genome shotgun (WGS) entry which is preliminary data.</text>
</comment>
<proteinExistence type="inferred from homology"/>
<protein>
    <submittedName>
        <fullName evidence="9">Protein FAM205A</fullName>
    </submittedName>
</protein>
<comment type="subcellular location">
    <subcellularLocation>
        <location evidence="1">Membrane</location>
        <topology evidence="1">Single-pass membrane protein</topology>
    </subcellularLocation>
</comment>
<feature type="compositionally biased region" description="Low complexity" evidence="6">
    <location>
        <begin position="140"/>
        <end position="153"/>
    </location>
</feature>
<feature type="compositionally biased region" description="Pro residues" evidence="6">
    <location>
        <begin position="1157"/>
        <end position="1167"/>
    </location>
</feature>
<feature type="domain" description="SPATA31" evidence="7">
    <location>
        <begin position="508"/>
        <end position="638"/>
    </location>
</feature>
<feature type="region of interest" description="Disordered" evidence="6">
    <location>
        <begin position="719"/>
        <end position="765"/>
    </location>
</feature>
<evidence type="ECO:0000256" key="5">
    <source>
        <dbReference type="ARBA" id="ARBA00035009"/>
    </source>
</evidence>
<dbReference type="InterPro" id="IPR039509">
    <property type="entry name" value="SPATA31"/>
</dbReference>
<evidence type="ECO:0000259" key="7">
    <source>
        <dbReference type="Pfam" id="PF14650"/>
    </source>
</evidence>
<evidence type="ECO:0000313" key="10">
    <source>
        <dbReference type="Proteomes" id="UP000700334"/>
    </source>
</evidence>
<feature type="compositionally biased region" description="Basic and acidic residues" evidence="6">
    <location>
        <begin position="1077"/>
        <end position="1086"/>
    </location>
</feature>
<evidence type="ECO:0000256" key="4">
    <source>
        <dbReference type="ARBA" id="ARBA00023136"/>
    </source>
</evidence>
<dbReference type="GO" id="GO:0016020">
    <property type="term" value="C:membrane"/>
    <property type="evidence" value="ECO:0007669"/>
    <property type="project" value="UniProtKB-SubCell"/>
</dbReference>
<evidence type="ECO:0000256" key="2">
    <source>
        <dbReference type="ARBA" id="ARBA00022692"/>
    </source>
</evidence>
<feature type="region of interest" description="Disordered" evidence="6">
    <location>
        <begin position="138"/>
        <end position="172"/>
    </location>
</feature>
<feature type="region of interest" description="Disordered" evidence="6">
    <location>
        <begin position="1251"/>
        <end position="1286"/>
    </location>
</feature>
<reference evidence="9" key="1">
    <citation type="journal article" date="2021" name="Evol. Appl.">
        <title>The genome of the Pyrenean desman and the effects of bottlenecks and inbreeding on the genomic landscape of an endangered species.</title>
        <authorList>
            <person name="Escoda L."/>
            <person name="Castresana J."/>
        </authorList>
    </citation>
    <scope>NUCLEOTIDE SEQUENCE</scope>
    <source>
        <strain evidence="9">IBE-C5619</strain>
    </source>
</reference>
<dbReference type="InterPro" id="IPR027970">
    <property type="entry name" value="SPATA31-like"/>
</dbReference>
<sequence length="1345" mass="145254">GSHFLDCTPTGACHFSLCLRSETTGLAPERPSDTPQAQGPEFPPGLPATPCCPMLREKQRPRHAGSVGPRTGAGQAVSRPAVQGGRVTHLSIMAALFPSSQDWLPGEGRVRRLLCADPCCHICNTVALDITHLLAGGTGPTSSSSVGPPQGSPRLGRTAMPREPVQQNPEHRAHCSQQLFLPVATPVVSQFTDQKSFTRSTVQSPTAVSIRDYWTEHLQLTQQMQGPEVRTGPETTCSLMFEQPRAPVSQQLTIQTNSNLIYAHQGRQTSNSPVSGLTVSQELTTTTLAETVPLHMVTVLPAHPPILSPEAQRLLEVHVKKWMHFQRWGLPRRVEESVRQHLPSPPLFYRPEDSQPVSALHSDTPPFSVDNFGAVSYQNWGSCTADQVTQAFWISEWAIVTADRGLRYQQAPNHVAPALPPPALKDLSGPCALSGHRASKTVGHWQQKFSQLFCGLPSLHSESLVANFLGSPVLSLKNGMAKLPLKDPFLLKELSLLPCPPETPAQSAPPCSPPPPNQVAPSDRQQAHSNIPFLTLAECEALEWHVLQRHLQLQWGLPAVFQRSQQALGPAPYRSCDKARSPEALKTSWPGTPISLLPRDLLLCPEQARRLLGFHLQRQLIHSRWGLPQKIQQSFQLLLSADQQPLAWSASTAPASDSVAQAAALDATGTGAPSDPVPVPMPHLFAQAQEILQSHIDSKCGQIQQERVPVCVGGSWDSGVPGDQTCSPASEPSEPQAAGDPDPQQKHLPSLPAAPGRQPQVSPGVVAEHPKAPQALSKGAIEKLETTLRHKYLAFLSGLPALYYVALSMAMTPASTPPDGAADTGPRPAESPPAPLTQVAAPEEPRPSPEPCFSDSEETGEDAADEFQAEVQVGEAVEAAPLESRAEPLSPILSKLNFHLRKKILEVQLGIPTQARQSREHAGASSESVATPEPLASPHDQGNRPLQEIPPPPDSPRAPDPEWLGLHGQLAFHLKAGQQNQTQPGSRAASPGSAHWASKAAQPSGDMTKAQVLCVQLEASMKDSGPEEPWAAEHQSPGKGTDSAPAPEVAEQREKPGKPKSAGDHGEGDAGFALSSTREESPRAEEAQSPARSLLSRTRRGLWQRSLSRSFHRDASCPRGPQHRPQLRPPEHPPRTPGPRDAEKHRQAKGSVVLKPPKTPQNAPPVAPRAAQCCPFQGPLLRGKLPLAQTWQGQGLQAQLVPVHSRKRLSLPESGLRNKIKSFLRCISPKPKAKGPEYSMPWTAQIVAQARKDKVDKSRTPAKSSPLGPSETEKIRGNPKAVSPLTEDRVGGAYLKDPHSPHSKLLHRLRTHSRKPHLASVLGRPRYCPRHCPRGTNATQPGNPP</sequence>
<feature type="region of interest" description="Disordered" evidence="6">
    <location>
        <begin position="914"/>
        <end position="1170"/>
    </location>
</feature>
<evidence type="ECO:0000256" key="6">
    <source>
        <dbReference type="SAM" id="MobiDB-lite"/>
    </source>
</evidence>
<feature type="region of interest" description="Disordered" evidence="6">
    <location>
        <begin position="26"/>
        <end position="82"/>
    </location>
</feature>
<feature type="compositionally biased region" description="Pro residues" evidence="6">
    <location>
        <begin position="948"/>
        <end position="958"/>
    </location>
</feature>
<evidence type="ECO:0000259" key="8">
    <source>
        <dbReference type="Pfam" id="PF15371"/>
    </source>
</evidence>
<accession>A0A8J5ZRY1</accession>
<feature type="domain" description="SPATA31-like" evidence="8">
    <location>
        <begin position="94"/>
        <end position="153"/>
    </location>
</feature>
<dbReference type="PANTHER" id="PTHR21859">
    <property type="entry name" value="ACROSOME-SPECIFIC PROTEIN"/>
    <property type="match status" value="1"/>
</dbReference>
<dbReference type="Pfam" id="PF15371">
    <property type="entry name" value="DUF4599"/>
    <property type="match status" value="1"/>
</dbReference>
<feature type="compositionally biased region" description="Basic and acidic residues" evidence="6">
    <location>
        <begin position="1050"/>
        <end position="1068"/>
    </location>
</feature>